<evidence type="ECO:0000313" key="10">
    <source>
        <dbReference type="Proteomes" id="UP000218267"/>
    </source>
</evidence>
<evidence type="ECO:0000256" key="5">
    <source>
        <dbReference type="ARBA" id="ARBA00022975"/>
    </source>
</evidence>
<dbReference type="GO" id="GO:0006207">
    <property type="term" value="P:'de novo' pyrimidine nucleobase biosynthetic process"/>
    <property type="evidence" value="ECO:0007669"/>
    <property type="project" value="TreeGrafter"/>
</dbReference>
<evidence type="ECO:0000259" key="8">
    <source>
        <dbReference type="Pfam" id="PF01180"/>
    </source>
</evidence>
<sequence>MANLNVEFMGLKLKNPIVVGACTLSATVEGAQELERAGAAAIVYKSLFEEQIQMERAQLADELDEYTDRNAEMTSIFPAIEHAGAKAHIMRLSEVKKSVSIPVIASLNCVYDVTWFDYAKQLEEAGVDALELNFYQMPGNVDKTAAQLEDEKVKIVETLKERLTIPFCIKLSPYYTNTLNFVNRLDQAGASAFVLFNRLFQPEIDTNTESHVTNFNLSHQGDFKLGLRYVGLFYKKIEGGLCGTNGIYTSEDVLQMLLSGANIVQMVSTLYKNKPTHIAQVLAELEQWMDKKGYKSIDEFRGKLSDSELKASDIYYRAQYLDFILHPEEIINKYPMR</sequence>
<gene>
    <name evidence="9" type="ORF">ALGA_2539</name>
</gene>
<name>A0A1Y1CNN0_9BACT</name>
<dbReference type="Proteomes" id="UP000218267">
    <property type="component" value="Chromosome"/>
</dbReference>
<evidence type="ECO:0000256" key="2">
    <source>
        <dbReference type="ARBA" id="ARBA00004725"/>
    </source>
</evidence>
<evidence type="ECO:0000256" key="3">
    <source>
        <dbReference type="ARBA" id="ARBA00022630"/>
    </source>
</evidence>
<organism evidence="9 10">
    <name type="scientific">Labilibaculum antarcticum</name>
    <dbReference type="NCBI Taxonomy" id="1717717"/>
    <lineage>
        <taxon>Bacteria</taxon>
        <taxon>Pseudomonadati</taxon>
        <taxon>Bacteroidota</taxon>
        <taxon>Bacteroidia</taxon>
        <taxon>Marinilabiliales</taxon>
        <taxon>Marinifilaceae</taxon>
        <taxon>Labilibaculum</taxon>
    </lineage>
</organism>
<feature type="domain" description="Dihydroorotate dehydrogenase catalytic" evidence="8">
    <location>
        <begin position="4"/>
        <end position="289"/>
    </location>
</feature>
<evidence type="ECO:0000256" key="1">
    <source>
        <dbReference type="ARBA" id="ARBA00001917"/>
    </source>
</evidence>
<comment type="cofactor">
    <cofactor evidence="1">
        <name>FMN</name>
        <dbReference type="ChEBI" id="CHEBI:58210"/>
    </cofactor>
</comment>
<dbReference type="UniPathway" id="UPA00070"/>
<feature type="coiled-coil region" evidence="7">
    <location>
        <begin position="49"/>
        <end position="76"/>
    </location>
</feature>
<evidence type="ECO:0000256" key="4">
    <source>
        <dbReference type="ARBA" id="ARBA00022643"/>
    </source>
</evidence>
<dbReference type="InterPro" id="IPR012135">
    <property type="entry name" value="Dihydroorotate_DH_1_2"/>
</dbReference>
<keyword evidence="4" id="KW-0288">FMN</keyword>
<dbReference type="InterPro" id="IPR013785">
    <property type="entry name" value="Aldolase_TIM"/>
</dbReference>
<keyword evidence="10" id="KW-1185">Reference proteome</keyword>
<protein>
    <submittedName>
        <fullName evidence="9">Dihydroorotate dehydrogenase</fullName>
    </submittedName>
</protein>
<dbReference type="InterPro" id="IPR005720">
    <property type="entry name" value="Dihydroorotate_DH_cat"/>
</dbReference>
<comment type="pathway">
    <text evidence="2">Pyrimidine metabolism; UMP biosynthesis via de novo pathway.</text>
</comment>
<proteinExistence type="predicted"/>
<reference evidence="9 10" key="1">
    <citation type="journal article" date="2018" name="Mar. Genomics">
        <title>Complete genome sequence of Marinifilaceae bacterium strain SPP2, isolated from the Antarctic marine sediment.</title>
        <authorList>
            <person name="Watanabe M."/>
            <person name="Kojima H."/>
            <person name="Fukui M."/>
        </authorList>
    </citation>
    <scope>NUCLEOTIDE SEQUENCE [LARGE SCALE GENOMIC DNA]</scope>
    <source>
        <strain evidence="9 10">SPP2</strain>
    </source>
</reference>
<dbReference type="KEGG" id="mbas:ALGA_2539"/>
<dbReference type="Gene3D" id="3.20.20.70">
    <property type="entry name" value="Aldolase class I"/>
    <property type="match status" value="1"/>
</dbReference>
<dbReference type="RefSeq" id="WP_096429700.1">
    <property type="nucleotide sequence ID" value="NZ_AP018042.1"/>
</dbReference>
<accession>A0A1Y1CNN0</accession>
<dbReference type="SUPFAM" id="SSF51395">
    <property type="entry name" value="FMN-linked oxidoreductases"/>
    <property type="match status" value="1"/>
</dbReference>
<dbReference type="AlphaFoldDB" id="A0A1Y1CNN0"/>
<keyword evidence="5" id="KW-0665">Pyrimidine biosynthesis</keyword>
<dbReference type="PANTHER" id="PTHR48109">
    <property type="entry name" value="DIHYDROOROTATE DEHYDROGENASE (QUINONE), MITOCHONDRIAL-RELATED"/>
    <property type="match status" value="1"/>
</dbReference>
<dbReference type="GO" id="GO:0005737">
    <property type="term" value="C:cytoplasm"/>
    <property type="evidence" value="ECO:0007669"/>
    <property type="project" value="InterPro"/>
</dbReference>
<dbReference type="PIRSF" id="PIRSF000164">
    <property type="entry name" value="DHO_oxidase"/>
    <property type="match status" value="1"/>
</dbReference>
<keyword evidence="7" id="KW-0175">Coiled coil</keyword>
<keyword evidence="6" id="KW-0560">Oxidoreductase</keyword>
<dbReference type="Pfam" id="PF01180">
    <property type="entry name" value="DHO_dh"/>
    <property type="match status" value="1"/>
</dbReference>
<evidence type="ECO:0000256" key="7">
    <source>
        <dbReference type="SAM" id="Coils"/>
    </source>
</evidence>
<keyword evidence="3" id="KW-0285">Flavoprotein</keyword>
<evidence type="ECO:0000256" key="6">
    <source>
        <dbReference type="ARBA" id="ARBA00023002"/>
    </source>
</evidence>
<dbReference type="PANTHER" id="PTHR48109:SF3">
    <property type="entry name" value="SLL0744 PROTEIN"/>
    <property type="match status" value="1"/>
</dbReference>
<dbReference type="GO" id="GO:0004152">
    <property type="term" value="F:dihydroorotate dehydrogenase activity"/>
    <property type="evidence" value="ECO:0007669"/>
    <property type="project" value="InterPro"/>
</dbReference>
<dbReference type="NCBIfam" id="NF005741">
    <property type="entry name" value="PRK07565.1"/>
    <property type="match status" value="1"/>
</dbReference>
<dbReference type="EMBL" id="AP018042">
    <property type="protein sequence ID" value="BAX80861.1"/>
    <property type="molecule type" value="Genomic_DNA"/>
</dbReference>
<dbReference type="GO" id="GO:0044205">
    <property type="term" value="P:'de novo' UMP biosynthetic process"/>
    <property type="evidence" value="ECO:0007669"/>
    <property type="project" value="UniProtKB-UniPathway"/>
</dbReference>
<evidence type="ECO:0000313" key="9">
    <source>
        <dbReference type="EMBL" id="BAX80861.1"/>
    </source>
</evidence>
<dbReference type="OrthoDB" id="9794954at2"/>
<reference evidence="10" key="2">
    <citation type="journal article" date="2020" name="Antonie Van Leeuwenhoek">
        <title>Labilibaculum antarcticum sp. nov., a novel facultative anaerobic, psychrotorelant bacterium isolated from marine sediment of Antarctica.</title>
        <authorList>
            <person name="Watanabe M."/>
            <person name="Kojima H."/>
            <person name="Fukui M."/>
        </authorList>
    </citation>
    <scope>NUCLEOTIDE SEQUENCE [LARGE SCALE GENOMIC DNA]</scope>
    <source>
        <strain evidence="10">SPP2</strain>
    </source>
</reference>
<dbReference type="InterPro" id="IPR050074">
    <property type="entry name" value="DHO_dehydrogenase"/>
</dbReference>